<dbReference type="InterPro" id="IPR050630">
    <property type="entry name" value="WD_repeat_EMAP"/>
</dbReference>
<comment type="subcellular location">
    <subcellularLocation>
        <location evidence="1">Cell projection</location>
        <location evidence="1">Cilium</location>
    </subcellularLocation>
</comment>
<feature type="compositionally biased region" description="Polar residues" evidence="6">
    <location>
        <begin position="757"/>
        <end position="767"/>
    </location>
</feature>
<evidence type="ECO:0000256" key="3">
    <source>
        <dbReference type="ARBA" id="ARBA00022737"/>
    </source>
</evidence>
<dbReference type="Proteomes" id="UP000076359">
    <property type="component" value="Unassembled WGS sequence"/>
</dbReference>
<feature type="compositionally biased region" description="Basic and acidic residues" evidence="6">
    <location>
        <begin position="707"/>
        <end position="729"/>
    </location>
</feature>
<feature type="region of interest" description="Disordered" evidence="6">
    <location>
        <begin position="742"/>
        <end position="767"/>
    </location>
</feature>
<evidence type="ECO:0000256" key="1">
    <source>
        <dbReference type="ARBA" id="ARBA00004138"/>
    </source>
</evidence>
<dbReference type="Gene3D" id="2.130.10.10">
    <property type="entry name" value="YVTN repeat-like/Quinoprotein amine dehydrogenase"/>
    <property type="match status" value="1"/>
</dbReference>
<feature type="region of interest" description="Disordered" evidence="6">
    <location>
        <begin position="1016"/>
        <end position="1036"/>
    </location>
</feature>
<dbReference type="InterPro" id="IPR015943">
    <property type="entry name" value="WD40/YVTN_repeat-like_dom_sf"/>
</dbReference>
<dbReference type="KEGG" id="prei:PRSY57_1467200"/>
<proteinExistence type="predicted"/>
<comment type="caution">
    <text evidence="7">The sequence shown here is derived from an EMBL/GenBank/DDBJ whole genome shotgun (WGS) entry which is preliminary data.</text>
</comment>
<feature type="region of interest" description="Disordered" evidence="6">
    <location>
        <begin position="1158"/>
        <end position="1177"/>
    </location>
</feature>
<evidence type="ECO:0000313" key="8">
    <source>
        <dbReference type="Proteomes" id="UP000076359"/>
    </source>
</evidence>
<dbReference type="InterPro" id="IPR036322">
    <property type="entry name" value="WD40_repeat_dom_sf"/>
</dbReference>
<dbReference type="PANTHER" id="PTHR13720:SF13">
    <property type="entry name" value="CILIA- AND FLAGELLA-ASSOCIATED PROTEIN 251"/>
    <property type="match status" value="1"/>
</dbReference>
<keyword evidence="4" id="KW-0966">Cell projection</keyword>
<dbReference type="RefSeq" id="XP_012765722.2">
    <property type="nucleotide sequence ID" value="XM_012910268.2"/>
</dbReference>
<reference evidence="7 8" key="1">
    <citation type="journal article" date="2016" name="Nat. Commun.">
        <title>Genomes of cryptic chimpanzee Plasmodium species reveal key evolutionary events leading to human malaria.</title>
        <authorList>
            <person name="Sundararaman S.A."/>
            <person name="Plenderleith L.J."/>
            <person name="Liu W."/>
            <person name="Loy D.E."/>
            <person name="Learn G.H."/>
            <person name="Li Y."/>
            <person name="Shaw K.S."/>
            <person name="Ayouba A."/>
            <person name="Peeters M."/>
            <person name="Speede S."/>
            <person name="Shaw G.M."/>
            <person name="Bushman F.D."/>
            <person name="Brisson D."/>
            <person name="Rayner J.C."/>
            <person name="Sharp P.M."/>
            <person name="Hahn B.H."/>
        </authorList>
    </citation>
    <scope>NUCLEOTIDE SEQUENCE [LARGE SCALE GENOMIC DNA]</scope>
    <source>
        <strain evidence="7 8">SY57</strain>
    </source>
</reference>
<feature type="coiled-coil region" evidence="5">
    <location>
        <begin position="1764"/>
        <end position="1819"/>
    </location>
</feature>
<dbReference type="EMBL" id="LVLA01000015">
    <property type="protein sequence ID" value="KYN94330.1"/>
    <property type="molecule type" value="Genomic_DNA"/>
</dbReference>
<keyword evidence="2" id="KW-0853">WD repeat</keyword>
<keyword evidence="5" id="KW-0175">Coiled coil</keyword>
<feature type="coiled-coil region" evidence="5">
    <location>
        <begin position="1880"/>
        <end position="1999"/>
    </location>
</feature>
<organism evidence="7 8">
    <name type="scientific">Plasmodium reichenowi</name>
    <dbReference type="NCBI Taxonomy" id="5854"/>
    <lineage>
        <taxon>Eukaryota</taxon>
        <taxon>Sar</taxon>
        <taxon>Alveolata</taxon>
        <taxon>Apicomplexa</taxon>
        <taxon>Aconoidasida</taxon>
        <taxon>Haemosporida</taxon>
        <taxon>Plasmodiidae</taxon>
        <taxon>Plasmodium</taxon>
        <taxon>Plasmodium (Laverania)</taxon>
    </lineage>
</organism>
<dbReference type="VEuPathDB" id="PlasmoDB:PRG01_1467900"/>
<sequence>MFCNAFVFLHFRLVHEHLDVNRKLNGNKIKKEIGRFESLCTSQISIFCNLRRNVFSNFNRNDLIDQNIVYLNVCNNETYYNKAHEANDKVKVYEKEIQNFYKYDKLRYVDEHNNICCNLIKDILLYGVNLNVDIFILKNSNIIFFLQNVINIYNPLIKSLRVIYTKRDYMITCSSLFKDTLIIVLYSSINYSCIQIYDLEKGIFKEEISLSDYDYYERIYIQKENNYFLLITNKNILKVLDSEKKVFIFNVYLYLEYSNIVQYYDFFLILRQKKLYLWNLERTYTGLKLKENILEVDKNMHVNCFCTHGKNIFIVTSNGNLYLWKDLVEKIEIKRYNVEEPFDKNIHYILYYDNYITTKGNESIKLWLCKFSLNNISGCSCVYIQFEQETKICLNINRIIAHDNFYLILDKKNCTIYTCKKNNYEDIGIFYNDHNSKIKNIFCSDKNIFSFGANGKLFDYIKKDKQIERNFCLHKFKYSITCVKFLYSEDSFLYFCVGFNNGVIKIIKLKHLYLDIIYCLKTSNNEIFKIEKSQNSQFISILADEEPYVFFLYKSSKIFMPLGYLKINEAHLKECFYFSYFNSFYILDDNNYIFKIDVKKLEEQIKEEEMSKQVGHPEGDKNNENINMMEKRKDNNKNIYLNDYINDENGDVKKDALNNNEEQNNSDYDLSVKYEIIKITFNADERNKRLIKRYKNEHNELNMYNKDSNKINNKNDDGNKYRDKDKEATNVEQDGMEEFFEEMEGLENESDNEYKESNSSSNLSDNTYNKMNFYREKINLTQNMQDLHSDNNKDIFILKNKKKNLKRYIEILFHNKRIKNKRYENNDELPKNMLSLYLERDNRKIMYKEERNTKNNNINIDHNNNNNNNNNGDNMNYAILKHDTINICCVTKSKKYRGFFIATQGVKNNYLFFLNLDKKDIIKYKYTDSKEDTHIDIIMPRIIYKIDNKNFLPKRTYIYKMIINEIKDLLFCLTNNNEIYIFSIKFFFLYYYIKIPVHEKVRNIFINNKNATTTTTTTTTTNNNNNNNNMKNNNNNNMKNNNNNNINMNNNFQYIFICLNNNKYIQLNFNYPFFYLLNVIKRYHINIKKFMHSFMIPNKMFLSYDSIHQYFIEEIHDYIVEEFIKKKKKKTNLIPFKYEDITDDLNFIIELLEMHNEEEKKNNQEKDEKHAQRQNEKNKNDITDIWDFIQQNKKEQEEEIEEQKKKIDLILNYDQKNISTFFNINSNNMKDVDIQYSLRDTKEYQRNEEKFRKALLYKQDIHMKINKLKKKYIKLNKKKKFLIDLDYSYYIYEMLQQNIQEIKNVFMYHEKEYDSRIKYLSNKFIRLRYIKNPIYAFNDKSHFYAKSLKMYLKNYTFKKKNRKITTKEKKIKEPKQTLELITEIKDCLQNFNELREKNKNVKIINNEEKIEEICIKKKIIKMYEEMLLKLDKMSEERKEMDEPRKIKHISKIIRHYEENKKKLLVQINYIKETFNQYYMALKSRISIKLTHVIEEIAFLKDTLKTEMIKHIENKDNNDQGIDTDIKMVGEVHIKNIVNVNNCNENERIQSELNNMNYEHDKIKKYERFLEHVNNFFSYANKKKDKIYNINWDPLFFEKKYQHYKKEDVERTIEYFIKKCDKEIYNLHIKRIQAIRLIKYISLKVISIDEKNNILIELRKKELKLRRQKRDYIKEMKNIENQINVYVDEMDTLLQEMEIQNQSRDKILEKLKELMGDNTLCYDNLIKCLKKSQDDLSGESDGSEDKCNELEATNSIVDIYNKEEIESIKKENASILSNINNIKKNMELKKNEQRKLNIKKKNIEKEIEIINDEINIIEDDKKKNISEVKFYITLKISKLRNIDYLYDKKKYRLNLASQCTVLSIEQYKDIMTKMDTITKKKEKLYMKYKYLKKENNELENINNKLQKTVNEKKNQLKNKLKKHDLNFDFNDLEKKYQEKKKKGILQEIKNKEIENNKKINILNKEFDHKMTILNQTRKENTDLLVKINEYIQILKELKNEEN</sequence>
<evidence type="ECO:0000256" key="5">
    <source>
        <dbReference type="SAM" id="Coils"/>
    </source>
</evidence>
<evidence type="ECO:0000256" key="4">
    <source>
        <dbReference type="ARBA" id="ARBA00023273"/>
    </source>
</evidence>
<gene>
    <name evidence="7" type="ORF">PRSY57_1467200</name>
</gene>
<feature type="region of interest" description="Disordered" evidence="6">
    <location>
        <begin position="705"/>
        <end position="730"/>
    </location>
</feature>
<name>A0A151L5V2_PLARE</name>
<evidence type="ECO:0000256" key="2">
    <source>
        <dbReference type="ARBA" id="ARBA00022574"/>
    </source>
</evidence>
<evidence type="ECO:0000313" key="7">
    <source>
        <dbReference type="EMBL" id="KYN94330.1"/>
    </source>
</evidence>
<feature type="coiled-coil region" evidence="5">
    <location>
        <begin position="1650"/>
        <end position="1713"/>
    </location>
</feature>
<feature type="compositionally biased region" description="Acidic residues" evidence="6">
    <location>
        <begin position="742"/>
        <end position="751"/>
    </location>
</feature>
<dbReference type="SUPFAM" id="SSF50978">
    <property type="entry name" value="WD40 repeat-like"/>
    <property type="match status" value="1"/>
</dbReference>
<evidence type="ECO:0000256" key="6">
    <source>
        <dbReference type="SAM" id="MobiDB-lite"/>
    </source>
</evidence>
<accession>A0A151L5V2</accession>
<dbReference type="PANTHER" id="PTHR13720">
    <property type="entry name" value="WD-40 REPEAT PROTEIN"/>
    <property type="match status" value="1"/>
</dbReference>
<dbReference type="VEuPathDB" id="PlasmoDB:PRCDC_1467200"/>
<dbReference type="GO" id="GO:0031514">
    <property type="term" value="C:motile cilium"/>
    <property type="evidence" value="ECO:0007669"/>
    <property type="project" value="TreeGrafter"/>
</dbReference>
<keyword evidence="3" id="KW-0677">Repeat</keyword>
<dbReference type="GeneID" id="24533933"/>
<protein>
    <submittedName>
        <fullName evidence="7">Uncharacterized protein</fullName>
    </submittedName>
</protein>
<feature type="coiled-coil region" evidence="5">
    <location>
        <begin position="1258"/>
        <end position="1285"/>
    </location>
</feature>